<evidence type="ECO:0000313" key="2">
    <source>
        <dbReference type="EMBL" id="MBT2990617.1"/>
    </source>
</evidence>
<dbReference type="Gene3D" id="1.10.150.130">
    <property type="match status" value="1"/>
</dbReference>
<reference evidence="2 3" key="1">
    <citation type="submission" date="2021-05" db="EMBL/GenBank/DDBJ databases">
        <title>Genetic and Functional Diversity in Clade A Lucinid endosymbionts from the Bahamas.</title>
        <authorList>
            <person name="Giani N.M."/>
            <person name="Engel A.S."/>
            <person name="Campbell B.J."/>
        </authorList>
    </citation>
    <scope>NUCLEOTIDE SEQUENCE [LARGE SCALE GENOMIC DNA]</scope>
    <source>
        <strain evidence="2">LUC16012Gg_MoonRockCtena</strain>
    </source>
</reference>
<dbReference type="Proteomes" id="UP000770889">
    <property type="component" value="Unassembled WGS sequence"/>
</dbReference>
<comment type="caution">
    <text evidence="2">The sequence shown here is derived from an EMBL/GenBank/DDBJ whole genome shotgun (WGS) entry which is preliminary data.</text>
</comment>
<evidence type="ECO:0000256" key="1">
    <source>
        <dbReference type="ARBA" id="ARBA00023125"/>
    </source>
</evidence>
<sequence length="97" mass="10977">MSKQAVNDPESGLGKISPYMYWYQLITTRSSDYFPNTEKSHLAHSNCFLLFHSEKHPCDCGEIELASVLEHLAINRKVSGRSMGFTFPVCPDHDKGE</sequence>
<dbReference type="AlphaFoldDB" id="A0A944QUX9"/>
<dbReference type="InterPro" id="IPR010998">
    <property type="entry name" value="Integrase_recombinase_N"/>
</dbReference>
<proteinExistence type="predicted"/>
<accession>A0A944QUX9</accession>
<protein>
    <submittedName>
        <fullName evidence="2">Uncharacterized protein</fullName>
    </submittedName>
</protein>
<gene>
    <name evidence="2" type="ORF">KME65_16800</name>
</gene>
<evidence type="ECO:0000313" key="3">
    <source>
        <dbReference type="Proteomes" id="UP000770889"/>
    </source>
</evidence>
<dbReference type="EMBL" id="JAHHGM010000018">
    <property type="protein sequence ID" value="MBT2990617.1"/>
    <property type="molecule type" value="Genomic_DNA"/>
</dbReference>
<dbReference type="GO" id="GO:0003677">
    <property type="term" value="F:DNA binding"/>
    <property type="evidence" value="ECO:0007669"/>
    <property type="project" value="UniProtKB-KW"/>
</dbReference>
<organism evidence="2 3">
    <name type="scientific">Candidatus Thiodiazotropha taylori</name>
    <dbReference type="NCBI Taxonomy" id="2792791"/>
    <lineage>
        <taxon>Bacteria</taxon>
        <taxon>Pseudomonadati</taxon>
        <taxon>Pseudomonadota</taxon>
        <taxon>Gammaproteobacteria</taxon>
        <taxon>Chromatiales</taxon>
        <taxon>Sedimenticolaceae</taxon>
        <taxon>Candidatus Thiodiazotropha</taxon>
    </lineage>
</organism>
<name>A0A944QUX9_9GAMM</name>
<keyword evidence="1" id="KW-0238">DNA-binding</keyword>